<keyword evidence="1" id="KW-0238">DNA-binding</keyword>
<dbReference type="EMBL" id="JBHTBY010000017">
    <property type="protein sequence ID" value="MFC7322721.1"/>
    <property type="molecule type" value="Genomic_DNA"/>
</dbReference>
<evidence type="ECO:0000313" key="4">
    <source>
        <dbReference type="Proteomes" id="UP001596494"/>
    </source>
</evidence>
<comment type="caution">
    <text evidence="3">The sequence shown here is derived from an EMBL/GenBank/DDBJ whole genome shotgun (WGS) entry which is preliminary data.</text>
</comment>
<name>A0ABW2K7E3_9BACI</name>
<reference evidence="4" key="1">
    <citation type="journal article" date="2019" name="Int. J. Syst. Evol. Microbiol.">
        <title>The Global Catalogue of Microorganisms (GCM) 10K type strain sequencing project: providing services to taxonomists for standard genome sequencing and annotation.</title>
        <authorList>
            <consortium name="The Broad Institute Genomics Platform"/>
            <consortium name="The Broad Institute Genome Sequencing Center for Infectious Disease"/>
            <person name="Wu L."/>
            <person name="Ma J."/>
        </authorList>
    </citation>
    <scope>NUCLEOTIDE SEQUENCE [LARGE SCALE GENOMIC DNA]</scope>
    <source>
        <strain evidence="4">CCUG 73951</strain>
    </source>
</reference>
<accession>A0ABW2K7E3</accession>
<dbReference type="Pfam" id="PF01381">
    <property type="entry name" value="HTH_3"/>
    <property type="match status" value="1"/>
</dbReference>
<dbReference type="SUPFAM" id="SSF47413">
    <property type="entry name" value="lambda repressor-like DNA-binding domains"/>
    <property type="match status" value="1"/>
</dbReference>
<gene>
    <name evidence="3" type="ORF">ACFQMN_17800</name>
</gene>
<organism evidence="3 4">
    <name type="scientific">Halobacillus campisalis</name>
    <dbReference type="NCBI Taxonomy" id="435909"/>
    <lineage>
        <taxon>Bacteria</taxon>
        <taxon>Bacillati</taxon>
        <taxon>Bacillota</taxon>
        <taxon>Bacilli</taxon>
        <taxon>Bacillales</taxon>
        <taxon>Bacillaceae</taxon>
        <taxon>Halobacillus</taxon>
    </lineage>
</organism>
<dbReference type="PROSITE" id="PS50943">
    <property type="entry name" value="HTH_CROC1"/>
    <property type="match status" value="1"/>
</dbReference>
<sequence length="115" mass="13435">MIGTNIYKIRRGKGITLSELAKKAGMSKSNLSNIERNININPSINLIERIAESLDVELYEIIQPNKPIIEPAPLFEDEWVEFIQDLKDSGIKKEDLPEYKRLIEFIHWQNRQDKK</sequence>
<dbReference type="RefSeq" id="WP_289215086.1">
    <property type="nucleotide sequence ID" value="NZ_JAPVRC010000002.1"/>
</dbReference>
<dbReference type="InterPro" id="IPR010982">
    <property type="entry name" value="Lambda_DNA-bd_dom_sf"/>
</dbReference>
<protein>
    <submittedName>
        <fullName evidence="3">Helix-turn-helix domain-containing protein</fullName>
    </submittedName>
</protein>
<dbReference type="InterPro" id="IPR050807">
    <property type="entry name" value="TransReg_Diox_bact_type"/>
</dbReference>
<evidence type="ECO:0000256" key="1">
    <source>
        <dbReference type="ARBA" id="ARBA00023125"/>
    </source>
</evidence>
<dbReference type="Gene3D" id="1.10.260.40">
    <property type="entry name" value="lambda repressor-like DNA-binding domains"/>
    <property type="match status" value="1"/>
</dbReference>
<dbReference type="SMART" id="SM00530">
    <property type="entry name" value="HTH_XRE"/>
    <property type="match status" value="1"/>
</dbReference>
<dbReference type="CDD" id="cd00093">
    <property type="entry name" value="HTH_XRE"/>
    <property type="match status" value="1"/>
</dbReference>
<feature type="domain" description="HTH cro/C1-type" evidence="2">
    <location>
        <begin position="6"/>
        <end position="61"/>
    </location>
</feature>
<dbReference type="PANTHER" id="PTHR46797:SF1">
    <property type="entry name" value="METHYLPHOSPHONATE SYNTHASE"/>
    <property type="match status" value="1"/>
</dbReference>
<proteinExistence type="predicted"/>
<keyword evidence="4" id="KW-1185">Reference proteome</keyword>
<evidence type="ECO:0000259" key="2">
    <source>
        <dbReference type="PROSITE" id="PS50943"/>
    </source>
</evidence>
<evidence type="ECO:0000313" key="3">
    <source>
        <dbReference type="EMBL" id="MFC7322721.1"/>
    </source>
</evidence>
<dbReference type="PANTHER" id="PTHR46797">
    <property type="entry name" value="HTH-TYPE TRANSCRIPTIONAL REGULATOR"/>
    <property type="match status" value="1"/>
</dbReference>
<dbReference type="Proteomes" id="UP001596494">
    <property type="component" value="Unassembled WGS sequence"/>
</dbReference>
<dbReference type="InterPro" id="IPR001387">
    <property type="entry name" value="Cro/C1-type_HTH"/>
</dbReference>